<dbReference type="SUPFAM" id="SSF52047">
    <property type="entry name" value="RNI-like"/>
    <property type="match status" value="1"/>
</dbReference>
<gene>
    <name evidence="2" type="ORF">K457DRAFT_135133</name>
</gene>
<protein>
    <submittedName>
        <fullName evidence="2">Uncharacterized protein</fullName>
    </submittedName>
</protein>
<name>A0A197K4K5_9FUNG</name>
<sequence length="780" mass="89105">MSTTFPLPPDIFGLVLNHLKLNQDTLSLATILRVNKSICRATLPVLYANPYHVRKYNTSSYSSSAQKDLLALTRLLLSQSPYDQMTDLLKVAFFPESTVEESLPNPPAINKDKEQLNNYRYHLRKLNLQPESSPLTGIFKNGSIKGNDTLTKFLEQRKYRDKLNNQIWKDLTWALCYSNNLQELYLPLTDLDRYQDVVDQFSILSSVVFVNDLPLEAASISDAEKSRYFEGMVKFVEKHATLFPDKLQQVRCTKAPDNRNDCPEEMHLKLATALPPLPAPTFLDYTNWTQFVMRSKEVNLEFVKVIQAVGYPAYKEVQFEDRLFTNDGSFLQRCRSLEAVDIDIENLEAQDMFRWAVKEQQEREMDNANRKTPKPLAPLQEVSLRVGSHCQIVNDIASVFGGTLSNLYICGGRSPHHPGSRALVIDASGWKLEQLENLALQSPVGPLLLHPDLLLTCPSLKTLVLADDDAEQYMRGQPNFRYLKPAVLEHVTTIELMGTPAVAFHPGTLHTTKNLQHLQLIPWDTSMLGRQGSLRNDDDDDDEEEEEEADDDDDDEQLEWERHQAQDKKRISKWPRIAKPVWTWDWDLPKLTRLSLSFRYAHELQFKMFKGTPNLTHLRLTGACNVRALGPLIKHFLDYVDLSMFAFLKGGMSDDEFNERMESALAILPNRPSPLPKLVDLAIEGNWDINTDMLRFICSQFAPNLESLFLHGPSGFSAKELIEITSRTLRRLRQVDTHLAISSREAREAGVKREDRYSADFVLANPPQGYNPVFIFTSAY</sequence>
<dbReference type="Proteomes" id="UP000078512">
    <property type="component" value="Unassembled WGS sequence"/>
</dbReference>
<dbReference type="OrthoDB" id="2307164at2759"/>
<evidence type="ECO:0000313" key="2">
    <source>
        <dbReference type="EMBL" id="OAQ32582.1"/>
    </source>
</evidence>
<evidence type="ECO:0000256" key="1">
    <source>
        <dbReference type="SAM" id="MobiDB-lite"/>
    </source>
</evidence>
<feature type="region of interest" description="Disordered" evidence="1">
    <location>
        <begin position="531"/>
        <end position="557"/>
    </location>
</feature>
<evidence type="ECO:0000313" key="3">
    <source>
        <dbReference type="Proteomes" id="UP000078512"/>
    </source>
</evidence>
<dbReference type="InterPro" id="IPR032675">
    <property type="entry name" value="LRR_dom_sf"/>
</dbReference>
<feature type="compositionally biased region" description="Acidic residues" evidence="1">
    <location>
        <begin position="537"/>
        <end position="557"/>
    </location>
</feature>
<proteinExistence type="predicted"/>
<dbReference type="AlphaFoldDB" id="A0A197K4K5"/>
<accession>A0A197K4K5</accession>
<dbReference type="Gene3D" id="3.80.10.10">
    <property type="entry name" value="Ribonuclease Inhibitor"/>
    <property type="match status" value="1"/>
</dbReference>
<reference evidence="2 3" key="1">
    <citation type="submission" date="2016-05" db="EMBL/GenBank/DDBJ databases">
        <title>Genome sequencing reveals origins of a unique bacterial endosymbiosis in the earliest lineages of terrestrial Fungi.</title>
        <authorList>
            <consortium name="DOE Joint Genome Institute"/>
            <person name="Uehling J."/>
            <person name="Gryganskyi A."/>
            <person name="Hameed K."/>
            <person name="Tschaplinski T."/>
            <person name="Misztal P."/>
            <person name="Wu S."/>
            <person name="Desiro A."/>
            <person name="Vande Pol N."/>
            <person name="Du Z.-Y."/>
            <person name="Zienkiewicz A."/>
            <person name="Zienkiewicz K."/>
            <person name="Morin E."/>
            <person name="Tisserant E."/>
            <person name="Splivallo R."/>
            <person name="Hainaut M."/>
            <person name="Henrissat B."/>
            <person name="Ohm R."/>
            <person name="Kuo A."/>
            <person name="Yan J."/>
            <person name="Lipzen A."/>
            <person name="Nolan M."/>
            <person name="Labutti K."/>
            <person name="Barry K."/>
            <person name="Goldstein A."/>
            <person name="Labbe J."/>
            <person name="Schadt C."/>
            <person name="Tuskan G."/>
            <person name="Grigoriev I."/>
            <person name="Martin F."/>
            <person name="Vilgalys R."/>
            <person name="Bonito G."/>
        </authorList>
    </citation>
    <scope>NUCLEOTIDE SEQUENCE [LARGE SCALE GENOMIC DNA]</scope>
    <source>
        <strain evidence="2 3">AG-77</strain>
    </source>
</reference>
<dbReference type="EMBL" id="KV442024">
    <property type="protein sequence ID" value="OAQ32582.1"/>
    <property type="molecule type" value="Genomic_DNA"/>
</dbReference>
<keyword evidence="3" id="KW-1185">Reference proteome</keyword>
<organism evidence="2 3">
    <name type="scientific">Linnemannia elongata AG-77</name>
    <dbReference type="NCBI Taxonomy" id="1314771"/>
    <lineage>
        <taxon>Eukaryota</taxon>
        <taxon>Fungi</taxon>
        <taxon>Fungi incertae sedis</taxon>
        <taxon>Mucoromycota</taxon>
        <taxon>Mortierellomycotina</taxon>
        <taxon>Mortierellomycetes</taxon>
        <taxon>Mortierellales</taxon>
        <taxon>Mortierellaceae</taxon>
        <taxon>Linnemannia</taxon>
    </lineage>
</organism>